<dbReference type="Proteomes" id="UP000070513">
    <property type="component" value="Unassembled WGS sequence"/>
</dbReference>
<dbReference type="NCBIfam" id="NF047798">
    <property type="entry name" value="leader_Chryseo"/>
    <property type="match status" value="1"/>
</dbReference>
<keyword evidence="4" id="KW-1185">Reference proteome</keyword>
<reference evidence="1 3" key="3">
    <citation type="journal article" date="2016" name="Genome Announc.">
        <title>Draft Genome Sequence of a Biocontrol Rhizobacterium, Chryseobacterium kwangjuense Strain KJ1R5, Isolated from Pepper (Capsicum annuum).</title>
        <authorList>
            <person name="Jeong J.J."/>
            <person name="Park H."/>
            <person name="Park B.H."/>
            <person name="Mannaa M."/>
            <person name="Sang M.K."/>
            <person name="Choi I.G."/>
            <person name="Kim K.D."/>
        </authorList>
    </citation>
    <scope>NUCLEOTIDE SEQUENCE [LARGE SCALE GENOMIC DNA]</scope>
    <source>
        <strain evidence="1 3">KJ1R5</strain>
    </source>
</reference>
<reference evidence="3" key="1">
    <citation type="submission" date="2015-12" db="EMBL/GenBank/DDBJ databases">
        <title>Genome sequence of a biocontrol rhizobacterium Chryseobacterium kwangjuense strain KJ1R5 isolated from pepper (Capsicum annuum L.).</title>
        <authorList>
            <person name="Jeong J.-J."/>
            <person name="Park H."/>
            <person name="Mannaa M."/>
            <person name="Sang M.K."/>
            <person name="Choi I.-G."/>
            <person name="Kim K.D."/>
        </authorList>
    </citation>
    <scope>NUCLEOTIDE SEQUENCE [LARGE SCALE GENOMIC DNA]</scope>
    <source>
        <strain evidence="3">KJ1R5</strain>
    </source>
</reference>
<comment type="caution">
    <text evidence="1">The sequence shown here is derived from an EMBL/GenBank/DDBJ whole genome shotgun (WGS) entry which is preliminary data.</text>
</comment>
<evidence type="ECO:0000313" key="3">
    <source>
        <dbReference type="Proteomes" id="UP000070513"/>
    </source>
</evidence>
<evidence type="ECO:0000313" key="1">
    <source>
        <dbReference type="EMBL" id="KXH84357.1"/>
    </source>
</evidence>
<dbReference type="InterPro" id="IPR058074">
    <property type="entry name" value="Bacteriocin-like"/>
</dbReference>
<dbReference type="EMBL" id="JBJXVJ010000004">
    <property type="protein sequence ID" value="MFN1219278.1"/>
    <property type="molecule type" value="Genomic_DNA"/>
</dbReference>
<dbReference type="Proteomes" id="UP001634154">
    <property type="component" value="Unassembled WGS sequence"/>
</dbReference>
<dbReference type="RefSeq" id="WP_062647038.1">
    <property type="nucleotide sequence ID" value="NZ_JBJXVJ010000004.1"/>
</dbReference>
<evidence type="ECO:0000313" key="2">
    <source>
        <dbReference type="EMBL" id="MFN1219278.1"/>
    </source>
</evidence>
<name>A0A135WHG6_9FLAO</name>
<sequence length="94" mass="9045">MKNLKKLNRNELKTISGEGLFDNIGGVIGGLGGVVGGVVGGVGTIVGGVVGGVGNTVGGAVNAAGVLVGNTLCQVQCVVNGVVHIRLLSCGTTC</sequence>
<dbReference type="AlphaFoldDB" id="A0A135WHG6"/>
<reference evidence="2 4" key="4">
    <citation type="submission" date="2024-12" db="EMBL/GenBank/DDBJ databases">
        <title>Draft genome sequence of Chryseobacterium kwangjuense AG447.</title>
        <authorList>
            <person name="Cheptsov V.S."/>
            <person name="Belov A."/>
            <person name="Zavarzina A.G."/>
        </authorList>
    </citation>
    <scope>NUCLEOTIDE SEQUENCE [LARGE SCALE GENOMIC DNA]</scope>
    <source>
        <strain evidence="2 4">AG447</strain>
    </source>
</reference>
<accession>A0A135WHG6</accession>
<evidence type="ECO:0000313" key="4">
    <source>
        <dbReference type="Proteomes" id="UP001634154"/>
    </source>
</evidence>
<proteinExistence type="predicted"/>
<dbReference type="EMBL" id="LPUR01000001">
    <property type="protein sequence ID" value="KXH84357.1"/>
    <property type="molecule type" value="Genomic_DNA"/>
</dbReference>
<gene>
    <name evidence="2" type="ORF">ACKW6Q_20120</name>
    <name evidence="1" type="ORF">AU378_00940</name>
</gene>
<organism evidence="1 3">
    <name type="scientific">Chryseobacterium kwangjuense</name>
    <dbReference type="NCBI Taxonomy" id="267125"/>
    <lineage>
        <taxon>Bacteria</taxon>
        <taxon>Pseudomonadati</taxon>
        <taxon>Bacteroidota</taxon>
        <taxon>Flavobacteriia</taxon>
        <taxon>Flavobacteriales</taxon>
        <taxon>Weeksellaceae</taxon>
        <taxon>Chryseobacterium group</taxon>
        <taxon>Chryseobacterium</taxon>
    </lineage>
</organism>
<protein>
    <submittedName>
        <fullName evidence="2">Bacteriocin-like protein</fullName>
    </submittedName>
</protein>
<reference evidence="1" key="2">
    <citation type="submission" date="2015-12" db="EMBL/GenBank/DDBJ databases">
        <authorList>
            <person name="Shamseldin A."/>
            <person name="Moawad H."/>
            <person name="Abd El-Rahim W.M."/>
            <person name="Sadowsky M.J."/>
        </authorList>
    </citation>
    <scope>NUCLEOTIDE SEQUENCE</scope>
    <source>
        <strain evidence="1">KJ1R5</strain>
    </source>
</reference>